<dbReference type="STRING" id="1233.SAMN05216387_11719"/>
<feature type="region of interest" description="Disordered" evidence="1">
    <location>
        <begin position="65"/>
        <end position="88"/>
    </location>
</feature>
<sequence>MAYMTIIKHPLGSTERLQEQAPIGITAIHTDKPTGHFTPPIPRLPEPLQFLFRYSQKASFIHSIPSPLTPDSNTASNRHGGIDFNEAR</sequence>
<dbReference type="EMBL" id="FOBH01000017">
    <property type="protein sequence ID" value="SEL59245.1"/>
    <property type="molecule type" value="Genomic_DNA"/>
</dbReference>
<name>A0A1H7RGL2_9PROT</name>
<dbReference type="AlphaFoldDB" id="A0A1H7RGL2"/>
<organism evidence="2 3">
    <name type="scientific">Nitrosovibrio tenuis</name>
    <dbReference type="NCBI Taxonomy" id="1233"/>
    <lineage>
        <taxon>Bacteria</taxon>
        <taxon>Pseudomonadati</taxon>
        <taxon>Pseudomonadota</taxon>
        <taxon>Betaproteobacteria</taxon>
        <taxon>Nitrosomonadales</taxon>
        <taxon>Nitrosomonadaceae</taxon>
        <taxon>Nitrosovibrio</taxon>
    </lineage>
</organism>
<accession>A0A1H7RGL2</accession>
<evidence type="ECO:0000313" key="3">
    <source>
        <dbReference type="Proteomes" id="UP000198620"/>
    </source>
</evidence>
<reference evidence="2 3" key="1">
    <citation type="submission" date="2016-10" db="EMBL/GenBank/DDBJ databases">
        <authorList>
            <person name="de Groot N.N."/>
        </authorList>
    </citation>
    <scope>NUCLEOTIDE SEQUENCE [LARGE SCALE GENOMIC DNA]</scope>
    <source>
        <strain evidence="2 3">Nv1</strain>
    </source>
</reference>
<dbReference type="Proteomes" id="UP000198620">
    <property type="component" value="Unassembled WGS sequence"/>
</dbReference>
<gene>
    <name evidence="2" type="ORF">SAMN05216387_11719</name>
</gene>
<evidence type="ECO:0000256" key="1">
    <source>
        <dbReference type="SAM" id="MobiDB-lite"/>
    </source>
</evidence>
<evidence type="ECO:0000313" key="2">
    <source>
        <dbReference type="EMBL" id="SEL59245.1"/>
    </source>
</evidence>
<keyword evidence="3" id="KW-1185">Reference proteome</keyword>
<proteinExistence type="predicted"/>
<protein>
    <submittedName>
        <fullName evidence="2">Uncharacterized protein</fullName>
    </submittedName>
</protein>